<dbReference type="PANTHER" id="PTHR45973">
    <property type="entry name" value="PROTEIN PHOSPHATASE 1 REGULATORY SUBUNIT SDS22-RELATED"/>
    <property type="match status" value="1"/>
</dbReference>
<evidence type="ECO:0000256" key="3">
    <source>
        <dbReference type="SAM" id="MobiDB-lite"/>
    </source>
</evidence>
<dbReference type="InterPro" id="IPR003591">
    <property type="entry name" value="Leu-rich_rpt_typical-subtyp"/>
</dbReference>
<dbReference type="InterPro" id="IPR036859">
    <property type="entry name" value="CAP-Gly_dom_sf"/>
</dbReference>
<reference evidence="5 6" key="1">
    <citation type="submission" date="2015-08" db="EMBL/GenBank/DDBJ databases">
        <title>Genome sequencing of Penicillium nordicum.</title>
        <authorList>
            <person name="Nguyen H.D."/>
            <person name="Seifert K.A."/>
        </authorList>
    </citation>
    <scope>NUCLEOTIDE SEQUENCE [LARGE SCALE GENOMIC DNA]</scope>
    <source>
        <strain evidence="5 6">DAOMC 185683</strain>
    </source>
</reference>
<dbReference type="OrthoDB" id="5273213at2759"/>
<dbReference type="InterPro" id="IPR032675">
    <property type="entry name" value="LRR_dom_sf"/>
</dbReference>
<dbReference type="Proteomes" id="UP000037696">
    <property type="component" value="Unassembled WGS sequence"/>
</dbReference>
<keyword evidence="6" id="KW-1185">Reference proteome</keyword>
<dbReference type="Gene3D" id="3.80.10.10">
    <property type="entry name" value="Ribonuclease Inhibitor"/>
    <property type="match status" value="2"/>
</dbReference>
<dbReference type="InterPro" id="IPR050576">
    <property type="entry name" value="Cilia_flagella_integrity"/>
</dbReference>
<dbReference type="InterPro" id="IPR001611">
    <property type="entry name" value="Leu-rich_rpt"/>
</dbReference>
<keyword evidence="2" id="KW-0677">Repeat</keyword>
<feature type="region of interest" description="Disordered" evidence="3">
    <location>
        <begin position="536"/>
        <end position="566"/>
    </location>
</feature>
<dbReference type="SMART" id="SM01052">
    <property type="entry name" value="CAP_GLY"/>
    <property type="match status" value="1"/>
</dbReference>
<dbReference type="Gene3D" id="2.30.30.190">
    <property type="entry name" value="CAP Gly-rich-like domain"/>
    <property type="match status" value="1"/>
</dbReference>
<dbReference type="Pfam" id="PF01302">
    <property type="entry name" value="CAP_GLY"/>
    <property type="match status" value="1"/>
</dbReference>
<evidence type="ECO:0000256" key="2">
    <source>
        <dbReference type="ARBA" id="ARBA00022737"/>
    </source>
</evidence>
<dbReference type="SUPFAM" id="SSF74924">
    <property type="entry name" value="Cap-Gly domain"/>
    <property type="match status" value="1"/>
</dbReference>
<proteinExistence type="predicted"/>
<dbReference type="SUPFAM" id="SSF52058">
    <property type="entry name" value="L domain-like"/>
    <property type="match status" value="1"/>
</dbReference>
<feature type="domain" description="CAP-Gly" evidence="4">
    <location>
        <begin position="23"/>
        <end position="69"/>
    </location>
</feature>
<sequence>MSVPAVGQRRSFDGHLSTIRYVGTVQGTTGDWLGVEWDDASRGKHSGEHKGIRYFSCKSKHPTAGSFVRPSRPSDQPLSFLEALREKYASESVNSVAQNDLVSGATARGKAIEISGKVVEEVGFDKIRKQLAELQELRIVLLDGLRVVGVLASYNQVQVLHSEEAQKIEETCPKITELDLSRSLLSRWRDVWDICNQLKHLKKLKLNGNRFQALEDDLTFNGITELHLEETLLSWDEIAAIAYRFPSLTSLATSANQLTEITCPLPSTITTLTLEHNEITSISALRYLAALPKLEHLSIRGNNISTVNQNTTDTTILDFQFPQTLRSLDISRNSITSWTILNKLPTVFPGLTTLRITANPLFDQPPLPPSVTEASKPMTVDEAFMLTLSRFPSSLTTLNYSTISPQDRSNAEMYYLSLIGKELSATTEEEEPAILATHPRYSELCELYVEPTIARAVVSDSSGARVIHPRSVAARLVKMAFRLPLGNDDSKSQVKEIPGSFDTYQVKALVSRLFGLPAFGFRLVWETDEWDPVEKEVGDEGVVEWDEDSEDEDRPGIGSGLETARDGDGLDKSRFVRREVELVDSTRDIGFLFQSEVGEVRIRVEVFDYASTR</sequence>
<feature type="compositionally biased region" description="Acidic residues" evidence="3">
    <location>
        <begin position="539"/>
        <end position="553"/>
    </location>
</feature>
<dbReference type="InterPro" id="IPR000938">
    <property type="entry name" value="CAP-Gly_domain"/>
</dbReference>
<accession>A0A0M8NUF1</accession>
<dbReference type="PROSITE" id="PS50245">
    <property type="entry name" value="CAP_GLY_2"/>
    <property type="match status" value="1"/>
</dbReference>
<dbReference type="PANTHER" id="PTHR45973:SF35">
    <property type="entry name" value="LEUCINE-RICH REPEAT-CONTAINING PROTEIN 43"/>
    <property type="match status" value="1"/>
</dbReference>
<evidence type="ECO:0000313" key="6">
    <source>
        <dbReference type="Proteomes" id="UP000037696"/>
    </source>
</evidence>
<gene>
    <name evidence="5" type="ORF">ACN38_g10167</name>
</gene>
<keyword evidence="1" id="KW-0433">Leucine-rich repeat</keyword>
<evidence type="ECO:0000259" key="4">
    <source>
        <dbReference type="PROSITE" id="PS50245"/>
    </source>
</evidence>
<comment type="caution">
    <text evidence="5">The sequence shown here is derived from an EMBL/GenBank/DDBJ whole genome shotgun (WGS) entry which is preliminary data.</text>
</comment>
<evidence type="ECO:0000256" key="1">
    <source>
        <dbReference type="ARBA" id="ARBA00022614"/>
    </source>
</evidence>
<name>A0A0M8NUF1_9EURO</name>
<dbReference type="AlphaFoldDB" id="A0A0M8NUF1"/>
<dbReference type="SMART" id="SM00369">
    <property type="entry name" value="LRR_TYP"/>
    <property type="match status" value="2"/>
</dbReference>
<protein>
    <recommendedName>
        <fullName evidence="4">CAP-Gly domain-containing protein</fullName>
    </recommendedName>
</protein>
<dbReference type="PROSITE" id="PS51450">
    <property type="entry name" value="LRR"/>
    <property type="match status" value="2"/>
</dbReference>
<evidence type="ECO:0000313" key="5">
    <source>
        <dbReference type="EMBL" id="KOS38998.1"/>
    </source>
</evidence>
<dbReference type="Pfam" id="PF13516">
    <property type="entry name" value="LRR_6"/>
    <property type="match status" value="1"/>
</dbReference>
<organism evidence="5 6">
    <name type="scientific">Penicillium nordicum</name>
    <dbReference type="NCBI Taxonomy" id="229535"/>
    <lineage>
        <taxon>Eukaryota</taxon>
        <taxon>Fungi</taxon>
        <taxon>Dikarya</taxon>
        <taxon>Ascomycota</taxon>
        <taxon>Pezizomycotina</taxon>
        <taxon>Eurotiomycetes</taxon>
        <taxon>Eurotiomycetidae</taxon>
        <taxon>Eurotiales</taxon>
        <taxon>Aspergillaceae</taxon>
        <taxon>Penicillium</taxon>
    </lineage>
</organism>
<dbReference type="STRING" id="229535.A0A0M8NUF1"/>
<dbReference type="EMBL" id="LHQQ01000224">
    <property type="protein sequence ID" value="KOS38998.1"/>
    <property type="molecule type" value="Genomic_DNA"/>
</dbReference>